<comment type="similarity">
    <text evidence="2">Belongs to the peptidase S54 family.</text>
</comment>
<keyword evidence="6 7" id="KW-0472">Membrane</keyword>
<dbReference type="RefSeq" id="WP_272426456.1">
    <property type="nucleotide sequence ID" value="NZ_JAGTJJ010000045.1"/>
</dbReference>
<dbReference type="InterPro" id="IPR050925">
    <property type="entry name" value="Rhomboid_protease_S54"/>
</dbReference>
<evidence type="ECO:0000256" key="2">
    <source>
        <dbReference type="ARBA" id="ARBA00009045"/>
    </source>
</evidence>
<keyword evidence="9" id="KW-0645">Protease</keyword>
<comment type="subcellular location">
    <subcellularLocation>
        <location evidence="1">Membrane</location>
        <topology evidence="1">Multi-pass membrane protein</topology>
    </subcellularLocation>
</comment>
<reference evidence="9 10" key="1">
    <citation type="submission" date="2021-04" db="EMBL/GenBank/DDBJ databases">
        <title>Genome analysis of Polyangium sp.</title>
        <authorList>
            <person name="Li Y."/>
            <person name="Wang J."/>
        </authorList>
    </citation>
    <scope>NUCLEOTIDE SEQUENCE [LARGE SCALE GENOMIC DNA]</scope>
    <source>
        <strain evidence="9 10">SDU14</strain>
    </source>
</reference>
<feature type="transmembrane region" description="Helical" evidence="7">
    <location>
        <begin position="51"/>
        <end position="78"/>
    </location>
</feature>
<evidence type="ECO:0000256" key="5">
    <source>
        <dbReference type="ARBA" id="ARBA00022989"/>
    </source>
</evidence>
<evidence type="ECO:0000256" key="4">
    <source>
        <dbReference type="ARBA" id="ARBA00022801"/>
    </source>
</evidence>
<evidence type="ECO:0000256" key="3">
    <source>
        <dbReference type="ARBA" id="ARBA00022692"/>
    </source>
</evidence>
<dbReference type="InterPro" id="IPR035952">
    <property type="entry name" value="Rhomboid-like_sf"/>
</dbReference>
<dbReference type="AlphaFoldDB" id="A0A9X3X9U8"/>
<dbReference type="Proteomes" id="UP001151081">
    <property type="component" value="Unassembled WGS sequence"/>
</dbReference>
<dbReference type="SUPFAM" id="SSF144091">
    <property type="entry name" value="Rhomboid-like"/>
    <property type="match status" value="1"/>
</dbReference>
<evidence type="ECO:0000259" key="8">
    <source>
        <dbReference type="Pfam" id="PF01694"/>
    </source>
</evidence>
<dbReference type="Gene3D" id="1.20.1540.10">
    <property type="entry name" value="Rhomboid-like"/>
    <property type="match status" value="1"/>
</dbReference>
<accession>A0A9X3X9U8</accession>
<evidence type="ECO:0000256" key="6">
    <source>
        <dbReference type="ARBA" id="ARBA00023136"/>
    </source>
</evidence>
<feature type="transmembrane region" description="Helical" evidence="7">
    <location>
        <begin position="90"/>
        <end position="109"/>
    </location>
</feature>
<organism evidence="9 10">
    <name type="scientific">Polyangium jinanense</name>
    <dbReference type="NCBI Taxonomy" id="2829994"/>
    <lineage>
        <taxon>Bacteria</taxon>
        <taxon>Pseudomonadati</taxon>
        <taxon>Myxococcota</taxon>
        <taxon>Polyangia</taxon>
        <taxon>Polyangiales</taxon>
        <taxon>Polyangiaceae</taxon>
        <taxon>Polyangium</taxon>
    </lineage>
</organism>
<dbReference type="EMBL" id="JAGTJJ010000045">
    <property type="protein sequence ID" value="MDC3986892.1"/>
    <property type="molecule type" value="Genomic_DNA"/>
</dbReference>
<feature type="transmembrane region" description="Helical" evidence="7">
    <location>
        <begin position="115"/>
        <end position="135"/>
    </location>
</feature>
<dbReference type="GO" id="GO:0006508">
    <property type="term" value="P:proteolysis"/>
    <property type="evidence" value="ECO:0007669"/>
    <property type="project" value="UniProtKB-KW"/>
</dbReference>
<evidence type="ECO:0000313" key="9">
    <source>
        <dbReference type="EMBL" id="MDC3986892.1"/>
    </source>
</evidence>
<evidence type="ECO:0000313" key="10">
    <source>
        <dbReference type="Proteomes" id="UP001151081"/>
    </source>
</evidence>
<sequence length="205" mass="22733">MNDLPARLLASPVPVLLIASVAIVSLLGWVSESVRRALILVPYQVRKNGHIHRLLTAGWVHADFSHLAFNMFSLYFFTEQTIRVLGVTRYLVLYVTAVIVGFIPTTLRYMRKPNYSSLGASGAVAAVMFSAVLLVPKLKLQLMFLPIPVPGIVFAVAYLAYSAWHSYTAGDDINHDAHFSGAVYGALLTYLFEPGRVERTLKSFF</sequence>
<feature type="domain" description="Peptidase S54 rhomboid" evidence="8">
    <location>
        <begin position="49"/>
        <end position="192"/>
    </location>
</feature>
<protein>
    <submittedName>
        <fullName evidence="9">Rhomboid family intramembrane serine protease</fullName>
    </submittedName>
</protein>
<evidence type="ECO:0000256" key="1">
    <source>
        <dbReference type="ARBA" id="ARBA00004141"/>
    </source>
</evidence>
<dbReference type="InterPro" id="IPR022764">
    <property type="entry name" value="Peptidase_S54_rhomboid_dom"/>
</dbReference>
<keyword evidence="3 7" id="KW-0812">Transmembrane</keyword>
<evidence type="ECO:0000256" key="7">
    <source>
        <dbReference type="SAM" id="Phobius"/>
    </source>
</evidence>
<name>A0A9X3X9U8_9BACT</name>
<feature type="transmembrane region" description="Helical" evidence="7">
    <location>
        <begin position="12"/>
        <end position="31"/>
    </location>
</feature>
<keyword evidence="5 7" id="KW-1133">Transmembrane helix</keyword>
<proteinExistence type="inferred from homology"/>
<comment type="caution">
    <text evidence="9">The sequence shown here is derived from an EMBL/GenBank/DDBJ whole genome shotgun (WGS) entry which is preliminary data.</text>
</comment>
<gene>
    <name evidence="9" type="ORF">KEG57_40855</name>
</gene>
<dbReference type="GO" id="GO:0016020">
    <property type="term" value="C:membrane"/>
    <property type="evidence" value="ECO:0007669"/>
    <property type="project" value="UniProtKB-SubCell"/>
</dbReference>
<feature type="transmembrane region" description="Helical" evidence="7">
    <location>
        <begin position="142"/>
        <end position="161"/>
    </location>
</feature>
<dbReference type="PANTHER" id="PTHR43731">
    <property type="entry name" value="RHOMBOID PROTEASE"/>
    <property type="match status" value="1"/>
</dbReference>
<dbReference type="PANTHER" id="PTHR43731:SF14">
    <property type="entry name" value="PRESENILIN-ASSOCIATED RHOMBOID-LIKE PROTEIN, MITOCHONDRIAL"/>
    <property type="match status" value="1"/>
</dbReference>
<dbReference type="GO" id="GO:0004252">
    <property type="term" value="F:serine-type endopeptidase activity"/>
    <property type="evidence" value="ECO:0007669"/>
    <property type="project" value="InterPro"/>
</dbReference>
<keyword evidence="4" id="KW-0378">Hydrolase</keyword>
<dbReference type="Pfam" id="PF01694">
    <property type="entry name" value="Rhomboid"/>
    <property type="match status" value="1"/>
</dbReference>
<keyword evidence="10" id="KW-1185">Reference proteome</keyword>